<name>A0A8X6WWV0_9ARAC</name>
<reference evidence="1" key="1">
    <citation type="submission" date="2020-08" db="EMBL/GenBank/DDBJ databases">
        <title>Multicomponent nature underlies the extraordinary mechanical properties of spider dragline silk.</title>
        <authorList>
            <person name="Kono N."/>
            <person name="Nakamura H."/>
            <person name="Mori M."/>
            <person name="Yoshida Y."/>
            <person name="Ohtoshi R."/>
            <person name="Malay A.D."/>
            <person name="Moran D.A.P."/>
            <person name="Tomita M."/>
            <person name="Numata K."/>
            <person name="Arakawa K."/>
        </authorList>
    </citation>
    <scope>NUCLEOTIDE SEQUENCE</scope>
</reference>
<dbReference type="EMBL" id="BMAV01003302">
    <property type="protein sequence ID" value="GFY42773.1"/>
    <property type="molecule type" value="Genomic_DNA"/>
</dbReference>
<protein>
    <submittedName>
        <fullName evidence="1">Uncharacterized protein</fullName>
    </submittedName>
</protein>
<proteinExistence type="predicted"/>
<keyword evidence="2" id="KW-1185">Reference proteome</keyword>
<gene>
    <name evidence="1" type="ORF">TNIN_91881</name>
</gene>
<sequence length="218" mass="24600">MLDGLPRNSLSFRLSLDPNFAGNVTQVEKYRFLPPSARQILFAFQHLSSHFGAFNLHTRLRTGRGCAWDIQTHTQSLYGTERVNVGRASVQQPVLQTLYWTPNFAGNDTSRKVSALPPSARQIFAFQHLSSHFGALTCTICFGRGRGCVDIQTHTNPFTEQQRKGYIRFPTWSSHSFGALTCTRLRRGRGCAWDILRHTPIPLRNKLGGKKPLSESVR</sequence>
<dbReference type="AlphaFoldDB" id="A0A8X6WWV0"/>
<evidence type="ECO:0000313" key="1">
    <source>
        <dbReference type="EMBL" id="GFY42773.1"/>
    </source>
</evidence>
<comment type="caution">
    <text evidence="1">The sequence shown here is derived from an EMBL/GenBank/DDBJ whole genome shotgun (WGS) entry which is preliminary data.</text>
</comment>
<dbReference type="Proteomes" id="UP000886998">
    <property type="component" value="Unassembled WGS sequence"/>
</dbReference>
<evidence type="ECO:0000313" key="2">
    <source>
        <dbReference type="Proteomes" id="UP000886998"/>
    </source>
</evidence>
<accession>A0A8X6WWV0</accession>
<organism evidence="1 2">
    <name type="scientific">Trichonephila inaurata madagascariensis</name>
    <dbReference type="NCBI Taxonomy" id="2747483"/>
    <lineage>
        <taxon>Eukaryota</taxon>
        <taxon>Metazoa</taxon>
        <taxon>Ecdysozoa</taxon>
        <taxon>Arthropoda</taxon>
        <taxon>Chelicerata</taxon>
        <taxon>Arachnida</taxon>
        <taxon>Araneae</taxon>
        <taxon>Araneomorphae</taxon>
        <taxon>Entelegynae</taxon>
        <taxon>Araneoidea</taxon>
        <taxon>Nephilidae</taxon>
        <taxon>Trichonephila</taxon>
        <taxon>Trichonephila inaurata</taxon>
    </lineage>
</organism>